<proteinExistence type="predicted"/>
<dbReference type="EMBL" id="JADFFM010000001">
    <property type="protein sequence ID" value="MBE9665098.1"/>
    <property type="molecule type" value="Genomic_DNA"/>
</dbReference>
<dbReference type="PANTHER" id="PTHR35145">
    <property type="entry name" value="CYTOPLASMIC PROTEIN-RELATED"/>
    <property type="match status" value="1"/>
</dbReference>
<gene>
    <name evidence="1" type="ORF">IRJ18_01910</name>
</gene>
<name>A0ABR9XDE2_9SPHI</name>
<dbReference type="RefSeq" id="WP_194104510.1">
    <property type="nucleotide sequence ID" value="NZ_JADFFM010000001.1"/>
</dbReference>
<dbReference type="InterPro" id="IPR007351">
    <property type="entry name" value="YjbR"/>
</dbReference>
<keyword evidence="2" id="KW-1185">Reference proteome</keyword>
<dbReference type="PANTHER" id="PTHR35145:SF1">
    <property type="entry name" value="CYTOPLASMIC PROTEIN"/>
    <property type="match status" value="1"/>
</dbReference>
<dbReference type="SUPFAM" id="SSF142906">
    <property type="entry name" value="YjbR-like"/>
    <property type="match status" value="1"/>
</dbReference>
<organism evidence="1 2">
    <name type="scientific">Mucilaginibacter boryungensis</name>
    <dbReference type="NCBI Taxonomy" id="768480"/>
    <lineage>
        <taxon>Bacteria</taxon>
        <taxon>Pseudomonadati</taxon>
        <taxon>Bacteroidota</taxon>
        <taxon>Sphingobacteriia</taxon>
        <taxon>Sphingobacteriales</taxon>
        <taxon>Sphingobacteriaceae</taxon>
        <taxon>Mucilaginibacter</taxon>
    </lineage>
</organism>
<dbReference type="GO" id="GO:0003677">
    <property type="term" value="F:DNA binding"/>
    <property type="evidence" value="ECO:0007669"/>
    <property type="project" value="UniProtKB-KW"/>
</dbReference>
<evidence type="ECO:0000313" key="2">
    <source>
        <dbReference type="Proteomes" id="UP000632774"/>
    </source>
</evidence>
<sequence length="119" mass="13743">MNIEVLREYCIDKPGVTEGFPFGEDTLVFKVGGKLFLLIGLAEANRFNVKCDPEWAVELRERHNEVKPGYHMNKIHWNTVYMDGALTENQLREMIDHSYNLVFKSLSKILQAEISANQQ</sequence>
<evidence type="ECO:0000313" key="1">
    <source>
        <dbReference type="EMBL" id="MBE9665098.1"/>
    </source>
</evidence>
<dbReference type="InterPro" id="IPR038056">
    <property type="entry name" value="YjbR-like_sf"/>
</dbReference>
<dbReference type="InterPro" id="IPR058532">
    <property type="entry name" value="YjbR/MT2646/Rv2570-like"/>
</dbReference>
<keyword evidence="1" id="KW-0238">DNA-binding</keyword>
<accession>A0ABR9XDE2</accession>
<comment type="caution">
    <text evidence="1">The sequence shown here is derived from an EMBL/GenBank/DDBJ whole genome shotgun (WGS) entry which is preliminary data.</text>
</comment>
<protein>
    <submittedName>
        <fullName evidence="1">MmcQ/YjbR family DNA-binding protein</fullName>
    </submittedName>
</protein>
<dbReference type="Pfam" id="PF04237">
    <property type="entry name" value="YjbR"/>
    <property type="match status" value="1"/>
</dbReference>
<dbReference type="Proteomes" id="UP000632774">
    <property type="component" value="Unassembled WGS sequence"/>
</dbReference>
<reference evidence="1 2" key="1">
    <citation type="submission" date="2020-10" db="EMBL/GenBank/DDBJ databases">
        <title>Mucilaginibacter mali sp. nov., isolated from rhizosphere soil of apple orchard.</title>
        <authorList>
            <person name="Lee J.-S."/>
            <person name="Kim H.S."/>
            <person name="Kim J.-S."/>
        </authorList>
    </citation>
    <scope>NUCLEOTIDE SEQUENCE [LARGE SCALE GENOMIC DNA]</scope>
    <source>
        <strain evidence="1 2">KCTC 23157</strain>
    </source>
</reference>
<dbReference type="Gene3D" id="3.90.1150.30">
    <property type="match status" value="1"/>
</dbReference>